<dbReference type="InterPro" id="IPR044839">
    <property type="entry name" value="NDR1-like"/>
</dbReference>
<protein>
    <recommendedName>
        <fullName evidence="7">Late embryogenesis abundant protein LEA-2 subgroup domain-containing protein</fullName>
    </recommendedName>
</protein>
<dbReference type="GO" id="GO:0098542">
    <property type="term" value="P:defense response to other organism"/>
    <property type="evidence" value="ECO:0007669"/>
    <property type="project" value="InterPro"/>
</dbReference>
<evidence type="ECO:0000259" key="7">
    <source>
        <dbReference type="Pfam" id="PF03168"/>
    </source>
</evidence>
<dbReference type="GO" id="GO:0005886">
    <property type="term" value="C:plasma membrane"/>
    <property type="evidence" value="ECO:0007669"/>
    <property type="project" value="TreeGrafter"/>
</dbReference>
<reference evidence="8" key="1">
    <citation type="submission" date="2022-02" db="EMBL/GenBank/DDBJ databases">
        <authorList>
            <person name="Henning P.M."/>
            <person name="McCubbin A.G."/>
            <person name="Shore J.S."/>
        </authorList>
    </citation>
    <scope>NUCLEOTIDE SEQUENCE</scope>
    <source>
        <strain evidence="8">F60SS</strain>
        <tissue evidence="8">Leaves</tissue>
    </source>
</reference>
<proteinExistence type="predicted"/>
<dbReference type="OrthoDB" id="1889094at2759"/>
<evidence type="ECO:0000256" key="2">
    <source>
        <dbReference type="ARBA" id="ARBA00022692"/>
    </source>
</evidence>
<keyword evidence="2 6" id="KW-0812">Transmembrane</keyword>
<comment type="subcellular location">
    <subcellularLocation>
        <location evidence="1">Membrane</location>
        <topology evidence="1">Single-pass membrane protein</topology>
    </subcellularLocation>
</comment>
<evidence type="ECO:0000256" key="6">
    <source>
        <dbReference type="SAM" id="Phobius"/>
    </source>
</evidence>
<evidence type="ECO:0000256" key="1">
    <source>
        <dbReference type="ARBA" id="ARBA00004167"/>
    </source>
</evidence>
<keyword evidence="4 6" id="KW-0472">Membrane</keyword>
<feature type="domain" description="Late embryogenesis abundant protein LEA-2 subgroup" evidence="7">
    <location>
        <begin position="101"/>
        <end position="196"/>
    </location>
</feature>
<dbReference type="GO" id="GO:0009506">
    <property type="term" value="C:plasmodesma"/>
    <property type="evidence" value="ECO:0007669"/>
    <property type="project" value="TreeGrafter"/>
</dbReference>
<dbReference type="AlphaFoldDB" id="A0A9Q0F2L6"/>
<evidence type="ECO:0000256" key="3">
    <source>
        <dbReference type="ARBA" id="ARBA00022989"/>
    </source>
</evidence>
<gene>
    <name evidence="8" type="ORF">Tsubulata_005573</name>
</gene>
<name>A0A9Q0F2L6_9ROSI</name>
<accession>A0A9Q0F2L6</accession>
<evidence type="ECO:0000313" key="9">
    <source>
        <dbReference type="Proteomes" id="UP001141552"/>
    </source>
</evidence>
<organism evidence="8 9">
    <name type="scientific">Turnera subulata</name>
    <dbReference type="NCBI Taxonomy" id="218843"/>
    <lineage>
        <taxon>Eukaryota</taxon>
        <taxon>Viridiplantae</taxon>
        <taxon>Streptophyta</taxon>
        <taxon>Embryophyta</taxon>
        <taxon>Tracheophyta</taxon>
        <taxon>Spermatophyta</taxon>
        <taxon>Magnoliopsida</taxon>
        <taxon>eudicotyledons</taxon>
        <taxon>Gunneridae</taxon>
        <taxon>Pentapetalae</taxon>
        <taxon>rosids</taxon>
        <taxon>fabids</taxon>
        <taxon>Malpighiales</taxon>
        <taxon>Passifloraceae</taxon>
        <taxon>Turnera</taxon>
    </lineage>
</organism>
<evidence type="ECO:0000256" key="4">
    <source>
        <dbReference type="ARBA" id="ARBA00023136"/>
    </source>
</evidence>
<keyword evidence="9" id="KW-1185">Reference proteome</keyword>
<reference evidence="8" key="2">
    <citation type="journal article" date="2023" name="Plants (Basel)">
        <title>Annotation of the Turnera subulata (Passifloraceae) Draft Genome Reveals the S-Locus Evolved after the Divergence of Turneroideae from Passifloroideae in a Stepwise Manner.</title>
        <authorList>
            <person name="Henning P.M."/>
            <person name="Roalson E.H."/>
            <person name="Mir W."/>
            <person name="McCubbin A.G."/>
            <person name="Shore J.S."/>
        </authorList>
    </citation>
    <scope>NUCLEOTIDE SEQUENCE</scope>
    <source>
        <strain evidence="8">F60SS</strain>
    </source>
</reference>
<sequence>MAEKQPQLNGAYYGPSIPPPPPRHKYHRPGRGSGCGCCCWLLSLLCKLVLSLVVIIGLAALIFWLIFRPINKVKFHVTDVSLTEFNFTNNNNLRYNLSMDVTIRNPNKKIGVYYDRIEARAYYQDQRFSSVFLTPFYQGHKNTTVLHPVFQGQQLVLLGADETTTYNKEKTSGIYSIDIKLYLKIRFKLGKIKTNKFKPKMECDLKIPFNAADGRLAGGADSTKCKLDY</sequence>
<dbReference type="InterPro" id="IPR004864">
    <property type="entry name" value="LEA_2"/>
</dbReference>
<evidence type="ECO:0000256" key="5">
    <source>
        <dbReference type="SAM" id="MobiDB-lite"/>
    </source>
</evidence>
<feature type="region of interest" description="Disordered" evidence="5">
    <location>
        <begin position="1"/>
        <end position="20"/>
    </location>
</feature>
<feature type="transmembrane region" description="Helical" evidence="6">
    <location>
        <begin position="48"/>
        <end position="67"/>
    </location>
</feature>
<dbReference type="Proteomes" id="UP001141552">
    <property type="component" value="Unassembled WGS sequence"/>
</dbReference>
<comment type="caution">
    <text evidence="8">The sequence shown here is derived from an EMBL/GenBank/DDBJ whole genome shotgun (WGS) entry which is preliminary data.</text>
</comment>
<dbReference type="PANTHER" id="PTHR31415:SF4">
    <property type="entry name" value="NDR1_HIN1-LIKE PROTEIN 3"/>
    <property type="match status" value="1"/>
</dbReference>
<dbReference type="Pfam" id="PF03168">
    <property type="entry name" value="LEA_2"/>
    <property type="match status" value="1"/>
</dbReference>
<dbReference type="PANTHER" id="PTHR31415">
    <property type="entry name" value="OS05G0367900 PROTEIN"/>
    <property type="match status" value="1"/>
</dbReference>
<keyword evidence="3 6" id="KW-1133">Transmembrane helix</keyword>
<dbReference type="EMBL" id="JAKUCV010007367">
    <property type="protein sequence ID" value="KAJ4823748.1"/>
    <property type="molecule type" value="Genomic_DNA"/>
</dbReference>
<evidence type="ECO:0000313" key="8">
    <source>
        <dbReference type="EMBL" id="KAJ4823748.1"/>
    </source>
</evidence>